<gene>
    <name evidence="1" type="ORF">ABDJ85_16965</name>
</gene>
<protein>
    <submittedName>
        <fullName evidence="1">Uncharacterized protein</fullName>
    </submittedName>
</protein>
<evidence type="ECO:0000313" key="2">
    <source>
        <dbReference type="Proteomes" id="UP001495147"/>
    </source>
</evidence>
<dbReference type="Proteomes" id="UP001495147">
    <property type="component" value="Unassembled WGS sequence"/>
</dbReference>
<dbReference type="RefSeq" id="WP_347705983.1">
    <property type="nucleotide sequence ID" value="NZ_JBDPZD010000006.1"/>
</dbReference>
<proteinExistence type="predicted"/>
<accession>A0ABV0G644</accession>
<sequence length="210" mass="23493">MDSKSIFRNGVLGLEITVFVLTAFVSSAGAEQVLERRPADVESITKDSVGVAWDFVDMPLGKVLLVRAGTQRCAVRFLSSGVVKPADSALAFYRGREKVEATMEVFDAKEGRVRQQRLDKWTDFQWGKVVPYGPSHDSLRCGRLKLFWFLPTALSFGDQKGVEFAPTNVDSVAAINFDDPRWRWFGIDMQRGYLVLPVDSLELDKSSQGH</sequence>
<reference evidence="1 2" key="1">
    <citation type="submission" date="2024-05" db="EMBL/GenBank/DDBJ databases">
        <title>Roseateles sp. DJS-2-20 16S ribosomal RNA gene Genome sequencing and assembly.</title>
        <authorList>
            <person name="Woo H."/>
        </authorList>
    </citation>
    <scope>NUCLEOTIDE SEQUENCE [LARGE SCALE GENOMIC DNA]</scope>
    <source>
        <strain evidence="1 2">DJS-2-20</strain>
    </source>
</reference>
<evidence type="ECO:0000313" key="1">
    <source>
        <dbReference type="EMBL" id="MEO3693165.1"/>
    </source>
</evidence>
<keyword evidence="2" id="KW-1185">Reference proteome</keyword>
<organism evidence="1 2">
    <name type="scientific">Roseateles paludis</name>
    <dbReference type="NCBI Taxonomy" id="3145238"/>
    <lineage>
        <taxon>Bacteria</taxon>
        <taxon>Pseudomonadati</taxon>
        <taxon>Pseudomonadota</taxon>
        <taxon>Betaproteobacteria</taxon>
        <taxon>Burkholderiales</taxon>
        <taxon>Sphaerotilaceae</taxon>
        <taxon>Roseateles</taxon>
    </lineage>
</organism>
<comment type="caution">
    <text evidence="1">The sequence shown here is derived from an EMBL/GenBank/DDBJ whole genome shotgun (WGS) entry which is preliminary data.</text>
</comment>
<dbReference type="EMBL" id="JBDPZD010000006">
    <property type="protein sequence ID" value="MEO3693165.1"/>
    <property type="molecule type" value="Genomic_DNA"/>
</dbReference>
<name>A0ABV0G644_9BURK</name>